<name>A0A392NYJ5_9FABA</name>
<dbReference type="Proteomes" id="UP000265520">
    <property type="component" value="Unassembled WGS sequence"/>
</dbReference>
<keyword evidence="1" id="KW-0808">Transferase</keyword>
<dbReference type="EMBL" id="LXQA010054539">
    <property type="protein sequence ID" value="MCI04176.1"/>
    <property type="molecule type" value="Genomic_DNA"/>
</dbReference>
<dbReference type="Pfam" id="PF00560">
    <property type="entry name" value="LRR_1"/>
    <property type="match status" value="1"/>
</dbReference>
<reference evidence="1 2" key="1">
    <citation type="journal article" date="2018" name="Front. Plant Sci.">
        <title>Red Clover (Trifolium pratense) and Zigzag Clover (T. medium) - A Picture of Genomic Similarities and Differences.</title>
        <authorList>
            <person name="Dluhosova J."/>
            <person name="Istvanek J."/>
            <person name="Nedelnik J."/>
            <person name="Repkova J."/>
        </authorList>
    </citation>
    <scope>NUCLEOTIDE SEQUENCE [LARGE SCALE GENOMIC DNA]</scope>
    <source>
        <strain evidence="2">cv. 10/8</strain>
        <tissue evidence="1">Leaf</tissue>
    </source>
</reference>
<evidence type="ECO:0000313" key="2">
    <source>
        <dbReference type="Proteomes" id="UP000265520"/>
    </source>
</evidence>
<accession>A0A392NYJ5</accession>
<dbReference type="PANTHER" id="PTHR48064:SF6">
    <property type="entry name" value="RECEPTOR-LIKE PROTEIN KINASE 2"/>
    <property type="match status" value="1"/>
</dbReference>
<organism evidence="1 2">
    <name type="scientific">Trifolium medium</name>
    <dbReference type="NCBI Taxonomy" id="97028"/>
    <lineage>
        <taxon>Eukaryota</taxon>
        <taxon>Viridiplantae</taxon>
        <taxon>Streptophyta</taxon>
        <taxon>Embryophyta</taxon>
        <taxon>Tracheophyta</taxon>
        <taxon>Spermatophyta</taxon>
        <taxon>Magnoliopsida</taxon>
        <taxon>eudicotyledons</taxon>
        <taxon>Gunneridae</taxon>
        <taxon>Pentapetalae</taxon>
        <taxon>rosids</taxon>
        <taxon>fabids</taxon>
        <taxon>Fabales</taxon>
        <taxon>Fabaceae</taxon>
        <taxon>Papilionoideae</taxon>
        <taxon>50 kb inversion clade</taxon>
        <taxon>NPAAA clade</taxon>
        <taxon>Hologalegina</taxon>
        <taxon>IRL clade</taxon>
        <taxon>Trifolieae</taxon>
        <taxon>Trifolium</taxon>
    </lineage>
</organism>
<dbReference type="InterPro" id="IPR001611">
    <property type="entry name" value="Leu-rich_rpt"/>
</dbReference>
<sequence>MGVLRCTRAHWNQAYKYPNPPNFLHFTKFFSGYSQILSLGSLSPLHHSSRTPLVFITSRTIPDSGGPCGGTLRWCYLFKNGGGVIVILLCCLSLMRVRLGYNNLSGVVPYDIWGLPHVYPLELVENSLFGSVSNAISHTNNQCSTAMVKLSQLGRLVLGDNQFSGEIPHGIGDWEKLNELDLANNMFYW</sequence>
<dbReference type="InterPro" id="IPR053038">
    <property type="entry name" value="RLP_Defense"/>
</dbReference>
<keyword evidence="1" id="KW-0675">Receptor</keyword>
<dbReference type="GO" id="GO:0016301">
    <property type="term" value="F:kinase activity"/>
    <property type="evidence" value="ECO:0007669"/>
    <property type="project" value="UniProtKB-KW"/>
</dbReference>
<protein>
    <submittedName>
        <fullName evidence="1">Receptor-like protein kinase HSL1-like</fullName>
    </submittedName>
</protein>
<keyword evidence="1" id="KW-0418">Kinase</keyword>
<proteinExistence type="predicted"/>
<dbReference type="PANTHER" id="PTHR48064">
    <property type="entry name" value="OS01G0750400 PROTEIN"/>
    <property type="match status" value="1"/>
</dbReference>
<dbReference type="Gene3D" id="3.80.10.10">
    <property type="entry name" value="Ribonuclease Inhibitor"/>
    <property type="match status" value="1"/>
</dbReference>
<dbReference type="SUPFAM" id="SSF52058">
    <property type="entry name" value="L domain-like"/>
    <property type="match status" value="1"/>
</dbReference>
<dbReference type="AlphaFoldDB" id="A0A392NYJ5"/>
<dbReference type="InterPro" id="IPR032675">
    <property type="entry name" value="LRR_dom_sf"/>
</dbReference>
<keyword evidence="2" id="KW-1185">Reference proteome</keyword>
<comment type="caution">
    <text evidence="1">The sequence shown here is derived from an EMBL/GenBank/DDBJ whole genome shotgun (WGS) entry which is preliminary data.</text>
</comment>
<evidence type="ECO:0000313" key="1">
    <source>
        <dbReference type="EMBL" id="MCI04176.1"/>
    </source>
</evidence>